<evidence type="ECO:0000256" key="11">
    <source>
        <dbReference type="ARBA" id="ARBA00023242"/>
    </source>
</evidence>
<dbReference type="EC" id="2.3.1.48" evidence="3"/>
<evidence type="ECO:0000313" key="15">
    <source>
        <dbReference type="EMBL" id="KRZ29424.1"/>
    </source>
</evidence>
<proteinExistence type="inferred from homology"/>
<evidence type="ECO:0000256" key="12">
    <source>
        <dbReference type="ARBA" id="ARBA00023315"/>
    </source>
</evidence>
<feature type="domain" description="MYST-type HAT" evidence="14">
    <location>
        <begin position="170"/>
        <end position="429"/>
    </location>
</feature>
<dbReference type="GO" id="GO:0005634">
    <property type="term" value="C:nucleus"/>
    <property type="evidence" value="ECO:0007669"/>
    <property type="project" value="UniProtKB-SubCell"/>
</dbReference>
<dbReference type="AlphaFoldDB" id="A0A0V1J3E0"/>
<organism evidence="15 16">
    <name type="scientific">Trichinella pseudospiralis</name>
    <name type="common">Parasitic roundworm</name>
    <dbReference type="NCBI Taxonomy" id="6337"/>
    <lineage>
        <taxon>Eukaryota</taxon>
        <taxon>Metazoa</taxon>
        <taxon>Ecdysozoa</taxon>
        <taxon>Nematoda</taxon>
        <taxon>Enoplea</taxon>
        <taxon>Dorylaimia</taxon>
        <taxon>Trichinellida</taxon>
        <taxon>Trichinellidae</taxon>
        <taxon>Trichinella</taxon>
    </lineage>
</organism>
<dbReference type="Pfam" id="PF11717">
    <property type="entry name" value="Tudor-knot"/>
    <property type="match status" value="1"/>
</dbReference>
<keyword evidence="8" id="KW-0007">Acetylation</keyword>
<dbReference type="GO" id="GO:0006355">
    <property type="term" value="P:regulation of DNA-templated transcription"/>
    <property type="evidence" value="ECO:0007669"/>
    <property type="project" value="InterPro"/>
</dbReference>
<dbReference type="InterPro" id="IPR002717">
    <property type="entry name" value="HAT_MYST-type"/>
</dbReference>
<keyword evidence="12" id="KW-0012">Acyltransferase</keyword>
<evidence type="ECO:0000256" key="13">
    <source>
        <dbReference type="PIRSR" id="PIRSR602717-51"/>
    </source>
</evidence>
<evidence type="ECO:0000256" key="9">
    <source>
        <dbReference type="ARBA" id="ARBA00023015"/>
    </source>
</evidence>
<gene>
    <name evidence="15" type="primary">Kat8</name>
    <name evidence="15" type="ORF">T4C_7735</name>
</gene>
<dbReference type="EMBL" id="JYDV01000140">
    <property type="protein sequence ID" value="KRZ29424.1"/>
    <property type="molecule type" value="Genomic_DNA"/>
</dbReference>
<keyword evidence="9" id="KW-0805">Transcription regulation</keyword>
<keyword evidence="5" id="KW-0479">Metal-binding</keyword>
<dbReference type="InterPro" id="IPR016181">
    <property type="entry name" value="Acyl_CoA_acyltransferase"/>
</dbReference>
<dbReference type="Gene3D" id="3.30.60.60">
    <property type="entry name" value="N-acetyl transferase-like"/>
    <property type="match status" value="1"/>
</dbReference>
<dbReference type="Gene3D" id="3.40.630.30">
    <property type="match status" value="1"/>
</dbReference>
<evidence type="ECO:0000256" key="3">
    <source>
        <dbReference type="ARBA" id="ARBA00013184"/>
    </source>
</evidence>
<keyword evidence="10" id="KW-0804">Transcription</keyword>
<comment type="caution">
    <text evidence="15">The sequence shown here is derived from an EMBL/GenBank/DDBJ whole genome shotgun (WGS) entry which is preliminary data.</text>
</comment>
<dbReference type="PROSITE" id="PS51726">
    <property type="entry name" value="MYST_HAT"/>
    <property type="match status" value="1"/>
</dbReference>
<feature type="active site" description="Proton donor/acceptor" evidence="13">
    <location>
        <position position="345"/>
    </location>
</feature>
<accession>A0A0V1J3E0</accession>
<dbReference type="InterPro" id="IPR016197">
    <property type="entry name" value="Chromo-like_dom_sf"/>
</dbReference>
<evidence type="ECO:0000313" key="16">
    <source>
        <dbReference type="Proteomes" id="UP000054826"/>
    </source>
</evidence>
<dbReference type="PANTHER" id="PTHR10615:SF219">
    <property type="entry name" value="HISTONE ACETYLTRANSFERASE KAT5"/>
    <property type="match status" value="1"/>
</dbReference>
<comment type="subcellular location">
    <subcellularLocation>
        <location evidence="1">Nucleus</location>
    </subcellularLocation>
</comment>
<keyword evidence="4 15" id="KW-0808">Transferase</keyword>
<evidence type="ECO:0000256" key="2">
    <source>
        <dbReference type="ARBA" id="ARBA00010107"/>
    </source>
</evidence>
<evidence type="ECO:0000259" key="14">
    <source>
        <dbReference type="PROSITE" id="PS51726"/>
    </source>
</evidence>
<evidence type="ECO:0000256" key="10">
    <source>
        <dbReference type="ARBA" id="ARBA00023163"/>
    </source>
</evidence>
<dbReference type="SUPFAM" id="SSF55729">
    <property type="entry name" value="Acyl-CoA N-acyltransferases (Nat)"/>
    <property type="match status" value="1"/>
</dbReference>
<evidence type="ECO:0000256" key="4">
    <source>
        <dbReference type="ARBA" id="ARBA00022679"/>
    </source>
</evidence>
<keyword evidence="7" id="KW-0862">Zinc</keyword>
<evidence type="ECO:0000256" key="5">
    <source>
        <dbReference type="ARBA" id="ARBA00022723"/>
    </source>
</evidence>
<protein>
    <recommendedName>
        <fullName evidence="3">histone acetyltransferase</fullName>
        <ecNumber evidence="3">2.3.1.48</ecNumber>
    </recommendedName>
</protein>
<dbReference type="GO" id="GO:0008270">
    <property type="term" value="F:zinc ion binding"/>
    <property type="evidence" value="ECO:0007669"/>
    <property type="project" value="UniProtKB-KW"/>
</dbReference>
<comment type="similarity">
    <text evidence="2">Belongs to the MYST (SAS/MOZ) family.</text>
</comment>
<evidence type="ECO:0000256" key="8">
    <source>
        <dbReference type="ARBA" id="ARBA00022990"/>
    </source>
</evidence>
<dbReference type="InterPro" id="IPR050603">
    <property type="entry name" value="MYST_HAT"/>
</dbReference>
<dbReference type="InterPro" id="IPR040706">
    <property type="entry name" value="Zf-MYST"/>
</dbReference>
<dbReference type="Gene3D" id="1.10.10.10">
    <property type="entry name" value="Winged helix-like DNA-binding domain superfamily/Winged helix DNA-binding domain"/>
    <property type="match status" value="1"/>
</dbReference>
<dbReference type="SUPFAM" id="SSF54160">
    <property type="entry name" value="Chromo domain-like"/>
    <property type="match status" value="1"/>
</dbReference>
<sequence length="926" mass="107041">MVRAVRRGLDLVSCYGRKKYLSISSLLFLGRDESEALLSQKKLDYDVSLPALNAVYYVTRSNGEKRYFKVKGLHFFILNTQLNYGRGKVLSIRSESSTVSTLECYVHYLRESSRMDEWVTLDRIGELYGVSRTTGMTDSSGLKTRSKLKHDTLNGDISSCEEDVDERENSMVRNIDYIQMGNFRIKAWYSSRYPLEYCEKLLFICDRCAKYMLLAKSLKEHMKKCSQRPLPGKQVYRKDNLVVIEVDGDKNKLYCQFLALLGKLFIYHKAVCFLVQEFFFYVLYELDEDNGYHMAGFYSKEKNSECNNLACISVFPQYQKKSYGLFLIQLSYAISTRIGIPAGPERPLSDLGKRAYRSYFAWSYYSRHKTAIRLEDIQETLQEMNITYYYGGRHGVFVSEELLAKCVSSPGFHEPKLKLDPLCLTFSAPSAQKQHLKQRLDLTFMVIGERDGILYSFAEITRFFLQIFGRYLICLKETFCAVLASISRFYKLAAYKNVTQRKHIYNLINVEMVIFYLPYSSVPENLQYESSKLVPCLPSFAIRCVSYRHLRTESLSESLDTLDFLNETSSDEVSESFELCNVFGDDSFFGFRWYSQLLNFVQSTLDVPWWIAIATSATLLRLAMFPITTVSNQRMHAAFHNATPEMVAHHRRIAQARKKIDLKSILEAEADYAEYCALRNLPTVGSQLFNIIISVSVFSTQFFALKRIAEKHCVGFETGGVSFFENLTDQSALLALITSFTYFTWMFIRMEQTTNIGGKRTVTNTVGRILVATLSTGSLFIFANMPATTLCFCTVDFAINTTLANLYWTRWYRNVFRIPHPIMFLNSEHEAFADMPLQLSEGVESARGKIRAVRRANISRLRSEGRSFLLYDPDEISEMFKRWFRKLTKEDENSFTFCFLELWPGKQLSMFHLLFNRKQHSTIGVI</sequence>
<dbReference type="InterPro" id="IPR036388">
    <property type="entry name" value="WH-like_DNA-bd_sf"/>
</dbReference>
<evidence type="ECO:0000256" key="7">
    <source>
        <dbReference type="ARBA" id="ARBA00022833"/>
    </source>
</evidence>
<dbReference type="Proteomes" id="UP000054826">
    <property type="component" value="Unassembled WGS sequence"/>
</dbReference>
<dbReference type="Gene3D" id="2.30.30.140">
    <property type="match status" value="1"/>
</dbReference>
<evidence type="ECO:0000256" key="1">
    <source>
        <dbReference type="ARBA" id="ARBA00004123"/>
    </source>
</evidence>
<dbReference type="GO" id="GO:0046972">
    <property type="term" value="F:histone H4K16 acetyltransferase activity"/>
    <property type="evidence" value="ECO:0007669"/>
    <property type="project" value="TreeGrafter"/>
</dbReference>
<evidence type="ECO:0000256" key="6">
    <source>
        <dbReference type="ARBA" id="ARBA00022771"/>
    </source>
</evidence>
<dbReference type="GO" id="GO:0035267">
    <property type="term" value="C:NuA4 histone acetyltransferase complex"/>
    <property type="evidence" value="ECO:0007669"/>
    <property type="project" value="TreeGrafter"/>
</dbReference>
<dbReference type="InterPro" id="IPR025995">
    <property type="entry name" value="Tudor-knot"/>
</dbReference>
<reference evidence="15 16" key="1">
    <citation type="submission" date="2015-01" db="EMBL/GenBank/DDBJ databases">
        <title>Evolution of Trichinella species and genotypes.</title>
        <authorList>
            <person name="Korhonen P.K."/>
            <person name="Edoardo P."/>
            <person name="Giuseppe L.R."/>
            <person name="Gasser R.B."/>
        </authorList>
    </citation>
    <scope>NUCLEOTIDE SEQUENCE [LARGE SCALE GENOMIC DNA]</scope>
    <source>
        <strain evidence="15">ISS176</strain>
    </source>
</reference>
<dbReference type="PANTHER" id="PTHR10615">
    <property type="entry name" value="HISTONE ACETYLTRANSFERASE"/>
    <property type="match status" value="1"/>
</dbReference>
<dbReference type="Pfam" id="PF17772">
    <property type="entry name" value="zf-MYST"/>
    <property type="match status" value="1"/>
</dbReference>
<name>A0A0V1J3E0_TRIPS</name>
<keyword evidence="6" id="KW-0863">Zinc-finger</keyword>
<keyword evidence="11" id="KW-0539">Nucleus</keyword>
<dbReference type="Pfam" id="PF01853">
    <property type="entry name" value="MOZ_SAS"/>
    <property type="match status" value="1"/>
</dbReference>